<protein>
    <recommendedName>
        <fullName evidence="5">Cell division protein ZapB</fullName>
    </recommendedName>
</protein>
<organism evidence="3 4">
    <name type="scientific">Coffea arabica</name>
    <name type="common">Arabian coffee</name>
    <dbReference type="NCBI Taxonomy" id="13443"/>
    <lineage>
        <taxon>Eukaryota</taxon>
        <taxon>Viridiplantae</taxon>
        <taxon>Streptophyta</taxon>
        <taxon>Embryophyta</taxon>
        <taxon>Tracheophyta</taxon>
        <taxon>Spermatophyta</taxon>
        <taxon>Magnoliopsida</taxon>
        <taxon>eudicotyledons</taxon>
        <taxon>Gunneridae</taxon>
        <taxon>Pentapetalae</taxon>
        <taxon>asterids</taxon>
        <taxon>lamiids</taxon>
        <taxon>Gentianales</taxon>
        <taxon>Rubiaceae</taxon>
        <taxon>Ixoroideae</taxon>
        <taxon>Gardenieae complex</taxon>
        <taxon>Bertiereae - Coffeeae clade</taxon>
        <taxon>Coffeeae</taxon>
        <taxon>Coffea</taxon>
    </lineage>
</organism>
<reference evidence="4" key="1">
    <citation type="submission" date="2025-08" db="UniProtKB">
        <authorList>
            <consortium name="RefSeq"/>
        </authorList>
    </citation>
    <scope>IDENTIFICATION</scope>
    <source>
        <tissue evidence="4">Leaves</tissue>
    </source>
</reference>
<evidence type="ECO:0000256" key="2">
    <source>
        <dbReference type="SAM" id="MobiDB-lite"/>
    </source>
</evidence>
<proteinExistence type="predicted"/>
<gene>
    <name evidence="4" type="primary">LOC140011452</name>
</gene>
<dbReference type="GeneID" id="140011452"/>
<keyword evidence="3" id="KW-1185">Reference proteome</keyword>
<dbReference type="RefSeq" id="XP_071916426.1">
    <property type="nucleotide sequence ID" value="XM_072060325.1"/>
</dbReference>
<keyword evidence="1" id="KW-0175">Coiled coil</keyword>
<sequence length="114" mass="12775">MDDERRQLVDTNRALQAEVDELRQMVGAQGERIAELEEVLEGEVATSAVVNQELQDTRARLTRLGRDVRTRAFEILADATSLVEDAAEVIPDEEEEDPEEDPEEEVPPDSPAMD</sequence>
<feature type="compositionally biased region" description="Acidic residues" evidence="2">
    <location>
        <begin position="85"/>
        <end position="107"/>
    </location>
</feature>
<dbReference type="Proteomes" id="UP001652660">
    <property type="component" value="Chromosome 7e"/>
</dbReference>
<evidence type="ECO:0000256" key="1">
    <source>
        <dbReference type="SAM" id="Coils"/>
    </source>
</evidence>
<evidence type="ECO:0000313" key="4">
    <source>
        <dbReference type="RefSeq" id="XP_071916426.1"/>
    </source>
</evidence>
<feature type="region of interest" description="Disordered" evidence="2">
    <location>
        <begin position="84"/>
        <end position="114"/>
    </location>
</feature>
<accession>A0ABM4VA63</accession>
<evidence type="ECO:0000313" key="3">
    <source>
        <dbReference type="Proteomes" id="UP001652660"/>
    </source>
</evidence>
<name>A0ABM4VA63_COFAR</name>
<evidence type="ECO:0008006" key="5">
    <source>
        <dbReference type="Google" id="ProtNLM"/>
    </source>
</evidence>
<feature type="coiled-coil region" evidence="1">
    <location>
        <begin position="5"/>
        <end position="39"/>
    </location>
</feature>